<dbReference type="Gene3D" id="1.10.260.40">
    <property type="entry name" value="lambda repressor-like DNA-binding domains"/>
    <property type="match status" value="1"/>
</dbReference>
<dbReference type="EMBL" id="FODN01000002">
    <property type="protein sequence ID" value="SEO03355.1"/>
    <property type="molecule type" value="Genomic_DNA"/>
</dbReference>
<dbReference type="InterPro" id="IPR001387">
    <property type="entry name" value="Cro/C1-type_HTH"/>
</dbReference>
<name>A0A1H8LDZ1_9FLAO</name>
<dbReference type="STRING" id="604089.SAMN04487942_1644"/>
<dbReference type="SUPFAM" id="SSF47413">
    <property type="entry name" value="lambda repressor-like DNA-binding domains"/>
    <property type="match status" value="1"/>
</dbReference>
<evidence type="ECO:0000313" key="1">
    <source>
        <dbReference type="EMBL" id="SEO03355.1"/>
    </source>
</evidence>
<accession>A0A1H8LDZ1</accession>
<dbReference type="AlphaFoldDB" id="A0A1H8LDZ1"/>
<dbReference type="Proteomes" id="UP000198657">
    <property type="component" value="Unassembled WGS sequence"/>
</dbReference>
<evidence type="ECO:0008006" key="3">
    <source>
        <dbReference type="Google" id="ProtNLM"/>
    </source>
</evidence>
<reference evidence="2" key="1">
    <citation type="submission" date="2016-10" db="EMBL/GenBank/DDBJ databases">
        <authorList>
            <person name="Varghese N."/>
            <person name="Submissions S."/>
        </authorList>
    </citation>
    <scope>NUCLEOTIDE SEQUENCE [LARGE SCALE GENOMIC DNA]</scope>
    <source>
        <strain evidence="2">CGMCC 1.8704</strain>
    </source>
</reference>
<sequence length="168" mass="19246">MTHKFEKKENNASIYRLKLGMKLKENRLMKCFSILDIVEMTNISKSTIIKIEKGEAKDIDNYVEYAKAVEYPFETLIDFEIKLEPLKELSALRKQATKLTAKIRKNIVNTSFLGAGKTTSEVRDELIRINEIANTVKSTEIAGVMRNLVEDSILRKEKKGSKNLYLKG</sequence>
<proteinExistence type="predicted"/>
<dbReference type="OrthoDB" id="760100at2"/>
<protein>
    <recommendedName>
        <fullName evidence="3">HTH cro/C1-type domain-containing protein</fullName>
    </recommendedName>
</protein>
<evidence type="ECO:0000313" key="2">
    <source>
        <dbReference type="Proteomes" id="UP000198657"/>
    </source>
</evidence>
<dbReference type="RefSeq" id="WP_091168929.1">
    <property type="nucleotide sequence ID" value="NZ_CBCSFM010000002.1"/>
</dbReference>
<gene>
    <name evidence="1" type="ORF">SAMN04487942_1644</name>
</gene>
<dbReference type="InterPro" id="IPR010982">
    <property type="entry name" value="Lambda_DNA-bd_dom_sf"/>
</dbReference>
<dbReference type="CDD" id="cd00093">
    <property type="entry name" value="HTH_XRE"/>
    <property type="match status" value="1"/>
</dbReference>
<keyword evidence="2" id="KW-1185">Reference proteome</keyword>
<organism evidence="1 2">
    <name type="scientific">Flavobacterium sinopsychrotolerans</name>
    <dbReference type="NCBI Taxonomy" id="604089"/>
    <lineage>
        <taxon>Bacteria</taxon>
        <taxon>Pseudomonadati</taxon>
        <taxon>Bacteroidota</taxon>
        <taxon>Flavobacteriia</taxon>
        <taxon>Flavobacteriales</taxon>
        <taxon>Flavobacteriaceae</taxon>
        <taxon>Flavobacterium</taxon>
    </lineage>
</organism>
<dbReference type="GO" id="GO:0003677">
    <property type="term" value="F:DNA binding"/>
    <property type="evidence" value="ECO:0007669"/>
    <property type="project" value="InterPro"/>
</dbReference>